<dbReference type="RefSeq" id="WP_124946729.1">
    <property type="nucleotide sequence ID" value="NZ_BHVT01000039.1"/>
</dbReference>
<sequence length="145" mass="16568">MDLVFPTPQEAEAAFYEAFQSANLEAMMAVWDNDADITCIHPNGKRLQGRTMILESWQHIFASGVEMRFEISDAQYIQTALTSIHTVHEYIYMNGDRRRRDPVIATNIYRLTNQGWRMILHHASLTPDTSNAVEINTPSSSTILH</sequence>
<dbReference type="EMBL" id="SMCO01000009">
    <property type="protein sequence ID" value="TCV85408.1"/>
    <property type="molecule type" value="Genomic_DNA"/>
</dbReference>
<feature type="domain" description="SnoaL-like" evidence="1">
    <location>
        <begin position="13"/>
        <end position="125"/>
    </location>
</feature>
<name>A0A4R3Y3T4_9PROT</name>
<proteinExistence type="predicted"/>
<dbReference type="PANTHER" id="PTHR34957">
    <property type="entry name" value="NUCLEAR TRANSPORT FACTOR 2 (NTF2) FAMILY PROTEIN"/>
    <property type="match status" value="1"/>
</dbReference>
<dbReference type="InterPro" id="IPR037401">
    <property type="entry name" value="SnoaL-like"/>
</dbReference>
<reference evidence="2 3" key="1">
    <citation type="submission" date="2019-03" db="EMBL/GenBank/DDBJ databases">
        <title>Genomic Encyclopedia of Type Strains, Phase IV (KMG-IV): sequencing the most valuable type-strain genomes for metagenomic binning, comparative biology and taxonomic classification.</title>
        <authorList>
            <person name="Goeker M."/>
        </authorList>
    </citation>
    <scope>NUCLEOTIDE SEQUENCE [LARGE SCALE GENOMIC DNA]</scope>
    <source>
        <strain evidence="2 3">DSM 100309</strain>
    </source>
</reference>
<evidence type="ECO:0000313" key="3">
    <source>
        <dbReference type="Proteomes" id="UP000295367"/>
    </source>
</evidence>
<evidence type="ECO:0000259" key="1">
    <source>
        <dbReference type="Pfam" id="PF13474"/>
    </source>
</evidence>
<dbReference type="SUPFAM" id="SSF54427">
    <property type="entry name" value="NTF2-like"/>
    <property type="match status" value="1"/>
</dbReference>
<dbReference type="Gene3D" id="3.10.450.50">
    <property type="match status" value="1"/>
</dbReference>
<dbReference type="OrthoDB" id="5767026at2"/>
<protein>
    <submittedName>
        <fullName evidence="2">Uncharacterized protein (TIGR02246 family)</fullName>
    </submittedName>
</protein>
<dbReference type="PANTHER" id="PTHR34957:SF1">
    <property type="entry name" value="NUCLEAR TRANSPORT FACTOR 2 (NTF2) FAMILY PROTEIN"/>
    <property type="match status" value="1"/>
</dbReference>
<dbReference type="AlphaFoldDB" id="A0A4R3Y3T4"/>
<keyword evidence="3" id="KW-1185">Reference proteome</keyword>
<accession>A0A4R3Y3T4</accession>
<dbReference type="Proteomes" id="UP000295367">
    <property type="component" value="Unassembled WGS sequence"/>
</dbReference>
<dbReference type="InterPro" id="IPR032710">
    <property type="entry name" value="NTF2-like_dom_sf"/>
</dbReference>
<evidence type="ECO:0000313" key="2">
    <source>
        <dbReference type="EMBL" id="TCV85408.1"/>
    </source>
</evidence>
<comment type="caution">
    <text evidence="2">The sequence shown here is derived from an EMBL/GenBank/DDBJ whole genome shotgun (WGS) entry which is preliminary data.</text>
</comment>
<organism evidence="2 3">
    <name type="scientific">Sulfurirhabdus autotrophica</name>
    <dbReference type="NCBI Taxonomy" id="1706046"/>
    <lineage>
        <taxon>Bacteria</taxon>
        <taxon>Pseudomonadati</taxon>
        <taxon>Pseudomonadota</taxon>
        <taxon>Betaproteobacteria</taxon>
        <taxon>Nitrosomonadales</taxon>
        <taxon>Sulfuricellaceae</taxon>
        <taxon>Sulfurirhabdus</taxon>
    </lineage>
</organism>
<gene>
    <name evidence="2" type="ORF">EDC63_10979</name>
</gene>
<dbReference type="Pfam" id="PF13474">
    <property type="entry name" value="SnoaL_3"/>
    <property type="match status" value="1"/>
</dbReference>